<sequence length="856" mass="94250">MRIQSSFSLCLSVLLVIIPSLVNARGTLHKEGFIEELVASQRGFTGAFIPNPTDESLPPMLLIASKPGIVHILRDPDNSIATEVVLDISANLCTNGERGMQAITPHPNFSQNYYLYIYYTLLREGCLEDPEFGPYNRLSRFTMDPSTLKIMPESEEVLLDGHPTYKFFHNGGAVKFGNDGKLYVTTGDGGGDAFGTSQDLTNLLGVMMRLNDDGSIPEDNPFTPQAGYNGVPCGQSLGKVPDGSPADAVCSEIFSYGLRNPFRLVMNPAVTNKTHFYINDVGGAVWEDISEGGTDFAGMNYGWPTFEGPCRFGRTDACPLYASDAALSIQDYNNQVKPLYYYEHRSEREGGCISGGAFVPPGIWPPEYKFMYADFIFQEIYNLVEAPDQECTTCLPPIPAFVNDTFYTSILNENDHVNVARIVDMFFGPYKDTQALYIFKMGGSDNVWRIRYTGSTNLPPVAKIGVDDRFVDEGAIVSFNGSLSFDPAGDDLAFEWDFGDGSFSKEESPIHVYSESGQYTVRLVVKDSAGQEQSDSLIMVVGTPPTLNITNPPEGAQFFVGELFTLSGVAFDSTGAPLNDTQISWEVRQHHADHWHPFLDQTAGNNLQLSPAPEPEDYHAATNSYLAIIMYATDSNGLVSETVRYVYPRTIEVCIDSEPQGLEVYVDEYPIMTPLLITSWVNHDLRLRIAAQEGFSFYSWNDAVILDDREIRLQSSGNPGMLAIFCSDGNNTCIDEAEARASESLLVARCPTKAPSEAPTALASDSPTMLHSSAPSFAPSDDEEEEWPVDEVEINANGEPIPERPHDFDGVPEDDPVWDRFDEDAAIAITPSLATFTILCVLLNVVQRLVLHLTPS</sequence>
<reference evidence="4" key="2">
    <citation type="submission" date="2021-04" db="EMBL/GenBank/DDBJ databases">
        <authorList>
            <person name="Podell S."/>
        </authorList>
    </citation>
    <scope>NUCLEOTIDE SEQUENCE</scope>
    <source>
        <strain evidence="4">Hildebrandi</strain>
    </source>
</reference>
<evidence type="ECO:0000313" key="5">
    <source>
        <dbReference type="Proteomes" id="UP000693970"/>
    </source>
</evidence>
<proteinExistence type="predicted"/>
<dbReference type="SMART" id="SM00089">
    <property type="entry name" value="PKD"/>
    <property type="match status" value="1"/>
</dbReference>
<dbReference type="AlphaFoldDB" id="A0A9K3PLL3"/>
<protein>
    <submittedName>
        <fullName evidence="4">PKD domain containing protein</fullName>
    </submittedName>
</protein>
<feature type="compositionally biased region" description="Polar residues" evidence="1">
    <location>
        <begin position="763"/>
        <end position="775"/>
    </location>
</feature>
<dbReference type="InterPro" id="IPR012938">
    <property type="entry name" value="Glc/Sorbosone_DH"/>
</dbReference>
<dbReference type="Pfam" id="PF18911">
    <property type="entry name" value="PKD_4"/>
    <property type="match status" value="1"/>
</dbReference>
<keyword evidence="2" id="KW-0732">Signal</keyword>
<feature type="domain" description="PKD" evidence="3">
    <location>
        <begin position="477"/>
        <end position="541"/>
    </location>
</feature>
<evidence type="ECO:0000256" key="1">
    <source>
        <dbReference type="SAM" id="MobiDB-lite"/>
    </source>
</evidence>
<evidence type="ECO:0000256" key="2">
    <source>
        <dbReference type="SAM" id="SignalP"/>
    </source>
</evidence>
<dbReference type="EMBL" id="JAGRRH010000017">
    <property type="protein sequence ID" value="KAG7351897.1"/>
    <property type="molecule type" value="Genomic_DNA"/>
</dbReference>
<comment type="caution">
    <text evidence="4">The sequence shown here is derived from an EMBL/GenBank/DDBJ whole genome shotgun (WGS) entry which is preliminary data.</text>
</comment>
<reference evidence="4" key="1">
    <citation type="journal article" date="2021" name="Sci. Rep.">
        <title>Diploid genomic architecture of Nitzschia inconspicua, an elite biomass production diatom.</title>
        <authorList>
            <person name="Oliver A."/>
            <person name="Podell S."/>
            <person name="Pinowska A."/>
            <person name="Traller J.C."/>
            <person name="Smith S.R."/>
            <person name="McClure R."/>
            <person name="Beliaev A."/>
            <person name="Bohutskyi P."/>
            <person name="Hill E.A."/>
            <person name="Rabines A."/>
            <person name="Zheng H."/>
            <person name="Allen L.Z."/>
            <person name="Kuo A."/>
            <person name="Grigoriev I.V."/>
            <person name="Allen A.E."/>
            <person name="Hazlebeck D."/>
            <person name="Allen E.E."/>
        </authorList>
    </citation>
    <scope>NUCLEOTIDE SEQUENCE</scope>
    <source>
        <strain evidence="4">Hildebrandi</strain>
    </source>
</reference>
<dbReference type="Pfam" id="PF07995">
    <property type="entry name" value="GSDH"/>
    <property type="match status" value="1"/>
</dbReference>
<name>A0A9K3PLL3_9STRA</name>
<accession>A0A9K3PLL3</accession>
<dbReference type="InterPro" id="IPR022409">
    <property type="entry name" value="PKD/Chitinase_dom"/>
</dbReference>
<keyword evidence="5" id="KW-1185">Reference proteome</keyword>
<dbReference type="PANTHER" id="PTHR19328">
    <property type="entry name" value="HEDGEHOG-INTERACTING PROTEIN"/>
    <property type="match status" value="1"/>
</dbReference>
<feature type="chain" id="PRO_5039889667" evidence="2">
    <location>
        <begin position="25"/>
        <end position="856"/>
    </location>
</feature>
<feature type="signal peptide" evidence="2">
    <location>
        <begin position="1"/>
        <end position="24"/>
    </location>
</feature>
<organism evidence="4 5">
    <name type="scientific">Nitzschia inconspicua</name>
    <dbReference type="NCBI Taxonomy" id="303405"/>
    <lineage>
        <taxon>Eukaryota</taxon>
        <taxon>Sar</taxon>
        <taxon>Stramenopiles</taxon>
        <taxon>Ochrophyta</taxon>
        <taxon>Bacillariophyta</taxon>
        <taxon>Bacillariophyceae</taxon>
        <taxon>Bacillariophycidae</taxon>
        <taxon>Bacillariales</taxon>
        <taxon>Bacillariaceae</taxon>
        <taxon>Nitzschia</taxon>
    </lineage>
</organism>
<dbReference type="CDD" id="cd00146">
    <property type="entry name" value="PKD"/>
    <property type="match status" value="1"/>
</dbReference>
<dbReference type="PROSITE" id="PS50093">
    <property type="entry name" value="PKD"/>
    <property type="match status" value="1"/>
</dbReference>
<feature type="region of interest" description="Disordered" evidence="1">
    <location>
        <begin position="756"/>
        <end position="783"/>
    </location>
</feature>
<dbReference type="InterPro" id="IPR000601">
    <property type="entry name" value="PKD_dom"/>
</dbReference>
<dbReference type="Proteomes" id="UP000693970">
    <property type="component" value="Unassembled WGS sequence"/>
</dbReference>
<dbReference type="OrthoDB" id="37635at2759"/>
<dbReference type="PANTHER" id="PTHR19328:SF13">
    <property type="entry name" value="HIPL1 PROTEIN"/>
    <property type="match status" value="1"/>
</dbReference>
<evidence type="ECO:0000259" key="3">
    <source>
        <dbReference type="PROSITE" id="PS50093"/>
    </source>
</evidence>
<gene>
    <name evidence="4" type="ORF">IV203_007945</name>
</gene>
<evidence type="ECO:0000313" key="4">
    <source>
        <dbReference type="EMBL" id="KAG7351897.1"/>
    </source>
</evidence>